<sequence length="254" mass="28805">MLAGLRGSITIGGLAAAIKLMKCFYEKEQAALSMEKDKVSAELQMLKAQLHPHFLFNTLNNIYSYTQDVSVVASNMIFGLSELLRYMLYECNQPFVPLDKELKMIGDYIALEKVRYDEHLDLSVNMPSSSGTLRIAPLLLLPLVENCFKHGASKMIRDPWISIELTLNENLLVMKLINGKTPGVKASPSGIGTANTQKRLDLIYAGKYEFQALDEEDMYIVNLKLWLDYAPFDKPIEPIIYFNESRKNIQLSDR</sequence>
<dbReference type="GO" id="GO:0016020">
    <property type="term" value="C:membrane"/>
    <property type="evidence" value="ECO:0007669"/>
    <property type="project" value="InterPro"/>
</dbReference>
<dbReference type="AlphaFoldDB" id="R9GWB8"/>
<dbReference type="Pfam" id="PF06580">
    <property type="entry name" value="His_kinase"/>
    <property type="match status" value="1"/>
</dbReference>
<evidence type="ECO:0000313" key="2">
    <source>
        <dbReference type="EMBL" id="EOR95968.1"/>
    </source>
</evidence>
<dbReference type="InterPro" id="IPR010559">
    <property type="entry name" value="Sig_transdc_His_kin_internal"/>
</dbReference>
<dbReference type="InterPro" id="IPR050640">
    <property type="entry name" value="Bact_2-comp_sensor_kinase"/>
</dbReference>
<dbReference type="GO" id="GO:0000155">
    <property type="term" value="F:phosphorelay sensor kinase activity"/>
    <property type="evidence" value="ECO:0007669"/>
    <property type="project" value="InterPro"/>
</dbReference>
<organism evidence="2 3">
    <name type="scientific">Arcticibacter svalbardensis MN12-7</name>
    <dbReference type="NCBI Taxonomy" id="1150600"/>
    <lineage>
        <taxon>Bacteria</taxon>
        <taxon>Pseudomonadati</taxon>
        <taxon>Bacteroidota</taxon>
        <taxon>Sphingobacteriia</taxon>
        <taxon>Sphingobacteriales</taxon>
        <taxon>Sphingobacteriaceae</taxon>
        <taxon>Arcticibacter</taxon>
    </lineage>
</organism>
<gene>
    <name evidence="2" type="ORF">ADIARSV_0858</name>
</gene>
<dbReference type="STRING" id="1150600.ADIARSV_0858"/>
<dbReference type="PATRIC" id="fig|1150600.3.peg.843"/>
<dbReference type="Proteomes" id="UP000014174">
    <property type="component" value="Unassembled WGS sequence"/>
</dbReference>
<proteinExistence type="predicted"/>
<comment type="caution">
    <text evidence="2">The sequence shown here is derived from an EMBL/GenBank/DDBJ whole genome shotgun (WGS) entry which is preliminary data.</text>
</comment>
<accession>R9GWB8</accession>
<dbReference type="eggNOG" id="COG2972">
    <property type="taxonomic scope" value="Bacteria"/>
</dbReference>
<dbReference type="PANTHER" id="PTHR34220:SF7">
    <property type="entry name" value="SENSOR HISTIDINE KINASE YPDA"/>
    <property type="match status" value="1"/>
</dbReference>
<name>R9GWB8_9SPHI</name>
<dbReference type="OrthoDB" id="9792992at2"/>
<dbReference type="PANTHER" id="PTHR34220">
    <property type="entry name" value="SENSOR HISTIDINE KINASE YPDA"/>
    <property type="match status" value="1"/>
</dbReference>
<feature type="domain" description="Signal transduction histidine kinase internal region" evidence="1">
    <location>
        <begin position="41"/>
        <end position="119"/>
    </location>
</feature>
<keyword evidence="3" id="KW-1185">Reference proteome</keyword>
<protein>
    <submittedName>
        <fullName evidence="2">Putative two-component system sensor protein</fullName>
    </submittedName>
</protein>
<reference evidence="2 3" key="1">
    <citation type="journal article" date="2013" name="Genome Announc.">
        <title>Draft Genome Sequence of Arcticibacter svalbardensis Strain MN12-7T, a Member of the Family Sphingobacteriaceae Isolated from an Arctic Soil Sample.</title>
        <authorList>
            <person name="Shivaji S."/>
            <person name="Ara S."/>
            <person name="Prasad S."/>
            <person name="Manasa B.P."/>
            <person name="Begum Z."/>
            <person name="Singh A."/>
            <person name="Kumar Pinnaka A."/>
        </authorList>
    </citation>
    <scope>NUCLEOTIDE SEQUENCE [LARGE SCALE GENOMIC DNA]</scope>
    <source>
        <strain evidence="2 3">MN12-7</strain>
    </source>
</reference>
<evidence type="ECO:0000313" key="3">
    <source>
        <dbReference type="Proteomes" id="UP000014174"/>
    </source>
</evidence>
<dbReference type="EMBL" id="AQPN01000033">
    <property type="protein sequence ID" value="EOR95968.1"/>
    <property type="molecule type" value="Genomic_DNA"/>
</dbReference>
<evidence type="ECO:0000259" key="1">
    <source>
        <dbReference type="Pfam" id="PF06580"/>
    </source>
</evidence>